<keyword evidence="1 4" id="KW-0808">Transferase</keyword>
<dbReference type="Proteomes" id="UP000005737">
    <property type="component" value="Unassembled WGS sequence"/>
</dbReference>
<dbReference type="RefSeq" id="WP_002770692.1">
    <property type="nucleotide sequence ID" value="NZ_JH597773.1"/>
</dbReference>
<feature type="domain" description="Glycosyl transferase family 1" evidence="2">
    <location>
        <begin position="203"/>
        <end position="345"/>
    </location>
</feature>
<proteinExistence type="predicted"/>
<evidence type="ECO:0000259" key="3">
    <source>
        <dbReference type="Pfam" id="PF13439"/>
    </source>
</evidence>
<dbReference type="PANTHER" id="PTHR46401:SF2">
    <property type="entry name" value="GLYCOSYLTRANSFERASE WBBK-RELATED"/>
    <property type="match status" value="1"/>
</dbReference>
<gene>
    <name evidence="4" type="ORF">Lepil_1056</name>
</gene>
<dbReference type="GO" id="GO:0009103">
    <property type="term" value="P:lipopolysaccharide biosynthetic process"/>
    <property type="evidence" value="ECO:0007669"/>
    <property type="project" value="TreeGrafter"/>
</dbReference>
<name>H2CG73_9LEPT</name>
<protein>
    <submittedName>
        <fullName evidence="4">Glycosyl transferase group 1</fullName>
    </submittedName>
</protein>
<dbReference type="PANTHER" id="PTHR46401">
    <property type="entry name" value="GLYCOSYLTRANSFERASE WBBK-RELATED"/>
    <property type="match status" value="1"/>
</dbReference>
<feature type="domain" description="Glycosyltransferase subfamily 4-like N-terminal" evidence="3">
    <location>
        <begin position="19"/>
        <end position="179"/>
    </location>
</feature>
<dbReference type="Gene3D" id="3.40.50.2000">
    <property type="entry name" value="Glycogen Phosphorylase B"/>
    <property type="match status" value="2"/>
</dbReference>
<dbReference type="EMBL" id="JH597773">
    <property type="protein sequence ID" value="EHQ05754.1"/>
    <property type="molecule type" value="Genomic_DNA"/>
</dbReference>
<evidence type="ECO:0000313" key="5">
    <source>
        <dbReference type="Proteomes" id="UP000005737"/>
    </source>
</evidence>
<dbReference type="GO" id="GO:0016757">
    <property type="term" value="F:glycosyltransferase activity"/>
    <property type="evidence" value="ECO:0007669"/>
    <property type="project" value="InterPro"/>
</dbReference>
<dbReference type="AlphaFoldDB" id="H2CG73"/>
<accession>H2CG73</accession>
<reference evidence="4 5" key="1">
    <citation type="submission" date="2011-10" db="EMBL/GenBank/DDBJ databases">
        <title>The Improved High-Quality Draft genome of Leptonema illini DSM 21528.</title>
        <authorList>
            <consortium name="US DOE Joint Genome Institute (JGI-PGF)"/>
            <person name="Lucas S."/>
            <person name="Copeland A."/>
            <person name="Lapidus A."/>
            <person name="Glavina del Rio T."/>
            <person name="Dalin E."/>
            <person name="Tice H."/>
            <person name="Bruce D."/>
            <person name="Goodwin L."/>
            <person name="Pitluck S."/>
            <person name="Peters L."/>
            <person name="Mikhailova N."/>
            <person name="Held B."/>
            <person name="Kyrpides N."/>
            <person name="Mavromatis K."/>
            <person name="Ivanova N."/>
            <person name="Markowitz V."/>
            <person name="Cheng J.-F."/>
            <person name="Hugenholtz P."/>
            <person name="Woyke T."/>
            <person name="Wu D."/>
            <person name="Gronow S."/>
            <person name="Wellnitz S."/>
            <person name="Brambilla E.-M."/>
            <person name="Klenk H.-P."/>
            <person name="Eisen J.A."/>
        </authorList>
    </citation>
    <scope>NUCLEOTIDE SEQUENCE [LARGE SCALE GENOMIC DNA]</scope>
    <source>
        <strain evidence="4 5">DSM 21528</strain>
    </source>
</reference>
<keyword evidence="5" id="KW-1185">Reference proteome</keyword>
<dbReference type="STRING" id="183.GCA_002009735_01541"/>
<evidence type="ECO:0000313" key="4">
    <source>
        <dbReference type="EMBL" id="EHQ05754.1"/>
    </source>
</evidence>
<dbReference type="InterPro" id="IPR001296">
    <property type="entry name" value="Glyco_trans_1"/>
</dbReference>
<organism evidence="4 5">
    <name type="scientific">Leptonema illini DSM 21528</name>
    <dbReference type="NCBI Taxonomy" id="929563"/>
    <lineage>
        <taxon>Bacteria</taxon>
        <taxon>Pseudomonadati</taxon>
        <taxon>Spirochaetota</taxon>
        <taxon>Spirochaetia</taxon>
        <taxon>Leptospirales</taxon>
        <taxon>Leptospiraceae</taxon>
        <taxon>Leptonema</taxon>
    </lineage>
</organism>
<dbReference type="HOGENOM" id="CLU_009583_27_5_12"/>
<evidence type="ECO:0000259" key="2">
    <source>
        <dbReference type="Pfam" id="PF00534"/>
    </source>
</evidence>
<sequence>MSSDRITIAVDARPLTHPVSGVSRMISRIIEHLDDGEFEFHLFAPNNWNRDFESVIKQSNVIWNQSHGLLSKKAGLWYNSSLPMILHRMKPAIYWGTQQTVPAFLSSRIPVVLTFHDFVSYRFPGTIRLAARIQQRMLQRRSVRVADCIIANSRQTMREIQSFFGVDSTRLKVGYPGVESRLRDRKNDRKAEKKTANALPISIQGPYILSVSTIEPRKNFGLLLEAYLKYHRSEAEKPYSLVLAGRRGWESKEFFSRLDQIQQETGSVFVLEGLRDDQLTALYEDASFFCLPSLYEGFGITLLEALSFGKTALVSDLDCFHEIAGEKARYLPAGDVDAWALALKQQVERHRSGSLKDVDFDVAAWSWKETAEIYRAAFKELAS</sequence>
<dbReference type="SUPFAM" id="SSF53756">
    <property type="entry name" value="UDP-Glycosyltransferase/glycogen phosphorylase"/>
    <property type="match status" value="1"/>
</dbReference>
<dbReference type="InterPro" id="IPR028098">
    <property type="entry name" value="Glyco_trans_4-like_N"/>
</dbReference>
<dbReference type="Pfam" id="PF13439">
    <property type="entry name" value="Glyco_transf_4"/>
    <property type="match status" value="1"/>
</dbReference>
<dbReference type="CDD" id="cd03809">
    <property type="entry name" value="GT4_MtfB-like"/>
    <property type="match status" value="1"/>
</dbReference>
<evidence type="ECO:0000256" key="1">
    <source>
        <dbReference type="ARBA" id="ARBA00022679"/>
    </source>
</evidence>
<dbReference type="Pfam" id="PF00534">
    <property type="entry name" value="Glycos_transf_1"/>
    <property type="match status" value="1"/>
</dbReference>